<dbReference type="EMBL" id="JASUZV010000001">
    <property type="protein sequence ID" value="MDL5042631.1"/>
    <property type="molecule type" value="Genomic_DNA"/>
</dbReference>
<gene>
    <name evidence="1" type="ORF">QRD39_00705</name>
</gene>
<sequence>MVITMRKRIFGICLLVVFAVILTACGGQNLDGTYYKTYNASNNMGATIDDESVIKIQGNKGKKVDEDVIFSIDKDKNVFIGNDATMPYRLDNDILTVDDDTFVKVGSKTYDEIKAKESKGEEYDFSSSDE</sequence>
<proteinExistence type="predicted"/>
<evidence type="ECO:0000313" key="1">
    <source>
        <dbReference type="EMBL" id="MDL5042631.1"/>
    </source>
</evidence>
<dbReference type="PROSITE" id="PS51257">
    <property type="entry name" value="PROKAR_LIPOPROTEIN"/>
    <property type="match status" value="1"/>
</dbReference>
<keyword evidence="2" id="KW-1185">Reference proteome</keyword>
<comment type="caution">
    <text evidence="1">The sequence shown here is derived from an EMBL/GenBank/DDBJ whole genome shotgun (WGS) entry which is preliminary data.</text>
</comment>
<dbReference type="Proteomes" id="UP001529255">
    <property type="component" value="Unassembled WGS sequence"/>
</dbReference>
<dbReference type="RefSeq" id="WP_285955304.1">
    <property type="nucleotide sequence ID" value="NZ_JASUZV010000001.1"/>
</dbReference>
<accession>A0ABT7LPT6</accession>
<protein>
    <recommendedName>
        <fullName evidence="3">Lipoprotein</fullName>
    </recommendedName>
</protein>
<dbReference type="SUPFAM" id="SSF69349">
    <property type="entry name" value="Phage fibre proteins"/>
    <property type="match status" value="1"/>
</dbReference>
<organism evidence="1 2">
    <name type="scientific">Streptococcus raffinosi</name>
    <dbReference type="NCBI Taxonomy" id="3053355"/>
    <lineage>
        <taxon>Bacteria</taxon>
        <taxon>Bacillati</taxon>
        <taxon>Bacillota</taxon>
        <taxon>Bacilli</taxon>
        <taxon>Lactobacillales</taxon>
        <taxon>Streptococcaceae</taxon>
        <taxon>Streptococcus</taxon>
    </lineage>
</organism>
<reference evidence="1 2" key="1">
    <citation type="submission" date="2023-06" db="EMBL/GenBank/DDBJ databases">
        <title>A potential novel species of Streptococcus isolated from human milk sample.</title>
        <authorList>
            <person name="Nguyen H.V."/>
            <person name="Trinh A.T.V."/>
            <person name="Hoang A.T.L."/>
            <person name="Bui L.N.H."/>
            <person name="Tran Q.T.L."/>
            <person name="Trinh T."/>
        </authorList>
    </citation>
    <scope>NUCLEOTIDE SEQUENCE [LARGE SCALE GENOMIC DNA]</scope>
    <source>
        <strain evidence="1 2">VTCC 12812</strain>
    </source>
</reference>
<name>A0ABT7LPT6_9STRE</name>
<evidence type="ECO:0008006" key="3">
    <source>
        <dbReference type="Google" id="ProtNLM"/>
    </source>
</evidence>
<evidence type="ECO:0000313" key="2">
    <source>
        <dbReference type="Proteomes" id="UP001529255"/>
    </source>
</evidence>